<dbReference type="PANTHER" id="PTHR12526:SF622">
    <property type="entry name" value="GLYCOSYLTRANSFERASE (GROUP I)"/>
    <property type="match status" value="1"/>
</dbReference>
<evidence type="ECO:0000259" key="1">
    <source>
        <dbReference type="Pfam" id="PF00534"/>
    </source>
</evidence>
<organism evidence="2 3">
    <name type="scientific">Parabacteroides distasonis</name>
    <dbReference type="NCBI Taxonomy" id="823"/>
    <lineage>
        <taxon>Bacteria</taxon>
        <taxon>Pseudomonadati</taxon>
        <taxon>Bacteroidota</taxon>
        <taxon>Bacteroidia</taxon>
        <taxon>Bacteroidales</taxon>
        <taxon>Tannerellaceae</taxon>
        <taxon>Parabacteroides</taxon>
    </lineage>
</organism>
<dbReference type="SUPFAM" id="SSF53756">
    <property type="entry name" value="UDP-Glycosyltransferase/glycogen phosphorylase"/>
    <property type="match status" value="1"/>
</dbReference>
<dbReference type="RefSeq" id="WP_022192434.1">
    <property type="nucleotide sequence ID" value="NZ_CYXP01000001.1"/>
</dbReference>
<evidence type="ECO:0000313" key="3">
    <source>
        <dbReference type="Proteomes" id="UP000095591"/>
    </source>
</evidence>
<accession>A0A173RVS6</accession>
<dbReference type="CDD" id="cd03794">
    <property type="entry name" value="GT4_WbuB-like"/>
    <property type="match status" value="1"/>
</dbReference>
<evidence type="ECO:0000313" key="2">
    <source>
        <dbReference type="EMBL" id="CUM81846.1"/>
    </source>
</evidence>
<dbReference type="PANTHER" id="PTHR12526">
    <property type="entry name" value="GLYCOSYLTRANSFERASE"/>
    <property type="match status" value="1"/>
</dbReference>
<keyword evidence="2" id="KW-0808">Transferase</keyword>
<feature type="domain" description="Glycosyl transferase family 1" evidence="1">
    <location>
        <begin position="222"/>
        <end position="365"/>
    </location>
</feature>
<sequence>MNKKSILIVAGVFYPEPIVSANLLTQLATKLGEKYKVTVLRPHPTRPMGFDMSECDYSHFPFNVIEIDSYTCAASSLVGRFCESYSMGKVSSTYIKEHHDEIDFVFNDSWHLIGLNIVARTCVKYKIPYITPVQDIYPESLFSKFPDITFLKWVLKSILSPIDKYTLFHAARIHTISEKMVEYLSTTRNIARDKFIVVRNWQNEDSFIEYSQNRCPCSTSDSNLFTFMYLGNVGPLAGIEVLFDALKIAKLPNVRLVVAGSGSAKKSLQEKAREYANCNIEFWDVPAGMVPIIQDKADVMCLPMKRGSAMFSIPSKLPAYMFSAKPILSSVDKDSDTAVCIKDAKAGWVAIPEDAKDVARCMKKATMLSRDQLLEMGKCGFEYSMRVFSKKVNLPILVKACEDIVEKNKF</sequence>
<dbReference type="Pfam" id="PF00534">
    <property type="entry name" value="Glycos_transf_1"/>
    <property type="match status" value="1"/>
</dbReference>
<name>A0A173RVS6_PARDI</name>
<dbReference type="Proteomes" id="UP000095591">
    <property type="component" value="Unassembled WGS sequence"/>
</dbReference>
<dbReference type="AlphaFoldDB" id="A0A173RVS6"/>
<protein>
    <submittedName>
        <fullName evidence="2">Putative glycosyl transferase</fullName>
    </submittedName>
</protein>
<dbReference type="Gene3D" id="3.40.50.2000">
    <property type="entry name" value="Glycogen Phosphorylase B"/>
    <property type="match status" value="2"/>
</dbReference>
<proteinExistence type="predicted"/>
<dbReference type="EMBL" id="CYXP01000001">
    <property type="protein sequence ID" value="CUM81846.1"/>
    <property type="molecule type" value="Genomic_DNA"/>
</dbReference>
<dbReference type="GO" id="GO:0016757">
    <property type="term" value="F:glycosyltransferase activity"/>
    <property type="evidence" value="ECO:0007669"/>
    <property type="project" value="InterPro"/>
</dbReference>
<reference evidence="2 3" key="1">
    <citation type="submission" date="2015-09" db="EMBL/GenBank/DDBJ databases">
        <authorList>
            <consortium name="Pathogen Informatics"/>
        </authorList>
    </citation>
    <scope>NUCLEOTIDE SEQUENCE [LARGE SCALE GENOMIC DNA]</scope>
    <source>
        <strain evidence="2 3">2789STDY5608872</strain>
    </source>
</reference>
<gene>
    <name evidence="2" type="ORF">ERS852429_00724</name>
</gene>
<dbReference type="InterPro" id="IPR001296">
    <property type="entry name" value="Glyco_trans_1"/>
</dbReference>